<organism evidence="4 6">
    <name type="scientific">Pseudovibrio ascidiaceicola</name>
    <dbReference type="NCBI Taxonomy" id="285279"/>
    <lineage>
        <taxon>Bacteria</taxon>
        <taxon>Pseudomonadati</taxon>
        <taxon>Pseudomonadota</taxon>
        <taxon>Alphaproteobacteria</taxon>
        <taxon>Hyphomicrobiales</taxon>
        <taxon>Stappiaceae</taxon>
        <taxon>Pseudovibrio</taxon>
    </lineage>
</organism>
<dbReference type="InterPro" id="IPR036291">
    <property type="entry name" value="NAD(P)-bd_dom_sf"/>
</dbReference>
<dbReference type="Proteomes" id="UP000199598">
    <property type="component" value="Unassembled WGS sequence"/>
</dbReference>
<dbReference type="Pfam" id="PF02153">
    <property type="entry name" value="PDH_N"/>
    <property type="match status" value="1"/>
</dbReference>
<dbReference type="InterPro" id="IPR050812">
    <property type="entry name" value="Preph/Arog_dehydrog"/>
</dbReference>
<dbReference type="PANTHER" id="PTHR21363:SF0">
    <property type="entry name" value="PREPHENATE DEHYDROGENASE [NADP(+)]"/>
    <property type="match status" value="1"/>
</dbReference>
<protein>
    <submittedName>
        <fullName evidence="4">Prephenate dehydrogenase</fullName>
    </submittedName>
</protein>
<proteinExistence type="predicted"/>
<dbReference type="InterPro" id="IPR003099">
    <property type="entry name" value="Prephen_DH"/>
</dbReference>
<comment type="caution">
    <text evidence="4">The sequence shown here is derived from an EMBL/GenBank/DDBJ whole genome shotgun (WGS) entry which is preliminary data.</text>
</comment>
<keyword evidence="2" id="KW-1133">Transmembrane helix</keyword>
<evidence type="ECO:0000259" key="3">
    <source>
        <dbReference type="PROSITE" id="PS51176"/>
    </source>
</evidence>
<reference evidence="4 6" key="1">
    <citation type="submission" date="2016-10" db="EMBL/GenBank/DDBJ databases">
        <authorList>
            <person name="Varghese N."/>
            <person name="Submissions S."/>
        </authorList>
    </citation>
    <scope>NUCLEOTIDE SEQUENCE [LARGE SCALE GENOMIC DNA]</scope>
    <source>
        <strain evidence="4 6">DSM 16392</strain>
    </source>
</reference>
<feature type="transmembrane region" description="Helical" evidence="2">
    <location>
        <begin position="12"/>
        <end position="32"/>
    </location>
</feature>
<evidence type="ECO:0000256" key="1">
    <source>
        <dbReference type="ARBA" id="ARBA00023002"/>
    </source>
</evidence>
<dbReference type="SUPFAM" id="SSF51735">
    <property type="entry name" value="NAD(P)-binding Rossmann-fold domains"/>
    <property type="match status" value="1"/>
</dbReference>
<sequence>MNNISKNQNTSLGIVGLGAFGQLAALHLAQYFEIMAYDPSPDVAKLAKQLGVHLTSLHSVSQADVILIAAPVSSFEQVVSEIAVACKPGALVIDVGSVKVVPSEIMRWLLPDNVDIVASHPLFGPQSATTGIKGLKIAVCPIQGKRHARLVAFLRKILGLTVIVTTPEDHDQEAAVVQGLTHLIAKVLLRMGPLPTRMTTKSFDLLSEAISMVQHDAPEVFEAIEKANPYAETVRRRFFDLAASLSEELEAALRASPNNESGH</sequence>
<dbReference type="InterPro" id="IPR008927">
    <property type="entry name" value="6-PGluconate_DH-like_C_sf"/>
</dbReference>
<evidence type="ECO:0000313" key="4">
    <source>
        <dbReference type="EMBL" id="SFL06530.1"/>
    </source>
</evidence>
<feature type="domain" description="Prephenate/arogenate dehydrogenase" evidence="3">
    <location>
        <begin position="10"/>
        <end position="263"/>
    </location>
</feature>
<keyword evidence="2" id="KW-0472">Membrane</keyword>
<dbReference type="EMBL" id="FOSK01000026">
    <property type="protein sequence ID" value="SFL23760.1"/>
    <property type="molecule type" value="Genomic_DNA"/>
</dbReference>
<dbReference type="EMBL" id="FOSK01000015">
    <property type="protein sequence ID" value="SFL06530.1"/>
    <property type="molecule type" value="Genomic_DNA"/>
</dbReference>
<dbReference type="PANTHER" id="PTHR21363">
    <property type="entry name" value="PREPHENATE DEHYDROGENASE"/>
    <property type="match status" value="1"/>
</dbReference>
<dbReference type="InterPro" id="IPR046826">
    <property type="entry name" value="PDH_N"/>
</dbReference>
<dbReference type="Gene3D" id="3.40.50.720">
    <property type="entry name" value="NAD(P)-binding Rossmann-like Domain"/>
    <property type="match status" value="1"/>
</dbReference>
<keyword evidence="2" id="KW-0812">Transmembrane</keyword>
<accession>A0A1I4EN69</accession>
<evidence type="ECO:0000313" key="5">
    <source>
        <dbReference type="EMBL" id="SFL23760.1"/>
    </source>
</evidence>
<name>A0A1I4EN69_9HYPH</name>
<keyword evidence="6" id="KW-1185">Reference proteome</keyword>
<dbReference type="PROSITE" id="PS51176">
    <property type="entry name" value="PDH_ADH"/>
    <property type="match status" value="1"/>
</dbReference>
<evidence type="ECO:0000313" key="6">
    <source>
        <dbReference type="Proteomes" id="UP000199598"/>
    </source>
</evidence>
<gene>
    <name evidence="4" type="ORF">SAMN04488518_115135</name>
    <name evidence="5" type="ORF">SAMN04488518_1261</name>
</gene>
<dbReference type="SUPFAM" id="SSF48179">
    <property type="entry name" value="6-phosphogluconate dehydrogenase C-terminal domain-like"/>
    <property type="match status" value="1"/>
</dbReference>
<evidence type="ECO:0000256" key="2">
    <source>
        <dbReference type="SAM" id="Phobius"/>
    </source>
</evidence>
<keyword evidence="1" id="KW-0560">Oxidoreductase</keyword>